<name>A0A346NPF9_9ALTE</name>
<dbReference type="AlphaFoldDB" id="A0A346NPF9"/>
<keyword evidence="1" id="KW-0472">Membrane</keyword>
<keyword evidence="3" id="KW-1185">Reference proteome</keyword>
<gene>
    <name evidence="2" type="ORF">D0Y50_14295</name>
</gene>
<protein>
    <submittedName>
        <fullName evidence="2">Uncharacterized protein</fullName>
    </submittedName>
</protein>
<evidence type="ECO:0000313" key="2">
    <source>
        <dbReference type="EMBL" id="AXR07416.1"/>
    </source>
</evidence>
<evidence type="ECO:0000256" key="1">
    <source>
        <dbReference type="SAM" id="Phobius"/>
    </source>
</evidence>
<organism evidence="2 3">
    <name type="scientific">Salinimonas sediminis</name>
    <dbReference type="NCBI Taxonomy" id="2303538"/>
    <lineage>
        <taxon>Bacteria</taxon>
        <taxon>Pseudomonadati</taxon>
        <taxon>Pseudomonadota</taxon>
        <taxon>Gammaproteobacteria</taxon>
        <taxon>Alteromonadales</taxon>
        <taxon>Alteromonadaceae</taxon>
        <taxon>Alteromonas/Salinimonas group</taxon>
        <taxon>Salinimonas</taxon>
    </lineage>
</organism>
<feature type="transmembrane region" description="Helical" evidence="1">
    <location>
        <begin position="12"/>
        <end position="34"/>
    </location>
</feature>
<accession>A0A346NPF9</accession>
<keyword evidence="1" id="KW-0812">Transmembrane</keyword>
<dbReference type="Proteomes" id="UP000262073">
    <property type="component" value="Chromosome"/>
</dbReference>
<feature type="transmembrane region" description="Helical" evidence="1">
    <location>
        <begin position="114"/>
        <end position="135"/>
    </location>
</feature>
<dbReference type="KEGG" id="salm:D0Y50_14295"/>
<feature type="transmembrane region" description="Helical" evidence="1">
    <location>
        <begin position="54"/>
        <end position="79"/>
    </location>
</feature>
<feature type="transmembrane region" description="Helical" evidence="1">
    <location>
        <begin position="86"/>
        <end position="108"/>
    </location>
</feature>
<dbReference type="EMBL" id="CP031769">
    <property type="protein sequence ID" value="AXR07416.1"/>
    <property type="molecule type" value="Genomic_DNA"/>
</dbReference>
<dbReference type="RefSeq" id="WP_117317551.1">
    <property type="nucleotide sequence ID" value="NZ_CP031769.1"/>
</dbReference>
<dbReference type="OrthoDB" id="9956928at2"/>
<sequence length="144" mass="16003">MEVIKAYPRYINYAASLFAGIFFVFVAITVFGYGAALVIPKSILDPLTSLSPSFAFSLVDLVTLGIPAAIIFTFFGWAITRLQIKVMYTLMASPFILFMLFSLTQVLLSTDELLFFLATWLAKVLPVVICALFLAKRDKADQRA</sequence>
<keyword evidence="1" id="KW-1133">Transmembrane helix</keyword>
<evidence type="ECO:0000313" key="3">
    <source>
        <dbReference type="Proteomes" id="UP000262073"/>
    </source>
</evidence>
<reference evidence="2 3" key="1">
    <citation type="submission" date="2018-08" db="EMBL/GenBank/DDBJ databases">
        <title>Salinimonas sediminis sp. nov., a piezophilic bacterium isolated from a deep-sea sediment sample from the New Britain Trench.</title>
        <authorList>
            <person name="Cao J."/>
        </authorList>
    </citation>
    <scope>NUCLEOTIDE SEQUENCE [LARGE SCALE GENOMIC DNA]</scope>
    <source>
        <strain evidence="2 3">N102</strain>
    </source>
</reference>
<proteinExistence type="predicted"/>